<dbReference type="InterPro" id="IPR051158">
    <property type="entry name" value="Metallophosphoesterase_sf"/>
</dbReference>
<name>A0ABX8UYI2_9BACT</name>
<organism evidence="2 3">
    <name type="scientific">Candidatus Rhabdochlamydia oedothoracis</name>
    <dbReference type="NCBI Taxonomy" id="2720720"/>
    <lineage>
        <taxon>Bacteria</taxon>
        <taxon>Pseudomonadati</taxon>
        <taxon>Chlamydiota</taxon>
        <taxon>Chlamydiia</taxon>
        <taxon>Parachlamydiales</taxon>
        <taxon>Candidatus Rhabdochlamydiaceae</taxon>
        <taxon>Candidatus Rhabdochlamydia</taxon>
    </lineage>
</organism>
<proteinExistence type="predicted"/>
<dbReference type="Gene3D" id="3.60.21.10">
    <property type="match status" value="1"/>
</dbReference>
<dbReference type="PIRSF" id="PIRSF033094">
    <property type="entry name" value="Pesterase_CT488"/>
    <property type="match status" value="1"/>
</dbReference>
<dbReference type="SUPFAM" id="SSF56300">
    <property type="entry name" value="Metallo-dependent phosphatases"/>
    <property type="match status" value="1"/>
</dbReference>
<dbReference type="Proteomes" id="UP000826014">
    <property type="component" value="Chromosome"/>
</dbReference>
<dbReference type="Pfam" id="PF00149">
    <property type="entry name" value="Metallophos"/>
    <property type="match status" value="1"/>
</dbReference>
<dbReference type="EMBL" id="CP075587">
    <property type="protein sequence ID" value="QYF47974.1"/>
    <property type="molecule type" value="Genomic_DNA"/>
</dbReference>
<protein>
    <submittedName>
        <fullName evidence="2">Calcineurin-like phosphoesterase</fullName>
    </submittedName>
</protein>
<dbReference type="RefSeq" id="WP_215216726.1">
    <property type="nucleotide sequence ID" value="NZ_CP075587.1"/>
</dbReference>
<evidence type="ECO:0000259" key="1">
    <source>
        <dbReference type="Pfam" id="PF00149"/>
    </source>
</evidence>
<feature type="domain" description="Calcineurin-like phosphoesterase" evidence="1">
    <location>
        <begin position="1"/>
        <end position="215"/>
    </location>
</feature>
<gene>
    <name evidence="2" type="ORF">RHABOEDO_000047</name>
</gene>
<keyword evidence="3" id="KW-1185">Reference proteome</keyword>
<reference evidence="2 3" key="1">
    <citation type="journal article" date="2022" name="bioRxiv">
        <title>Ecology and evolution of chlamydial symbionts of arthropods.</title>
        <authorList>
            <person name="Halter T."/>
            <person name="Koestlbacher S."/>
            <person name="Collingro A."/>
            <person name="Sixt B.S."/>
            <person name="Toenshoff E.R."/>
            <person name="Hendrickx F."/>
            <person name="Kostanjsek R."/>
            <person name="Horn M."/>
        </authorList>
    </citation>
    <scope>NUCLEOTIDE SEQUENCE [LARGE SCALE GENOMIC DNA]</scope>
    <source>
        <strain evidence="2">W744xW776</strain>
    </source>
</reference>
<accession>A0ABX8UYI2</accession>
<sequence>MKIWALSDPHLCFGAPKKSMEVFGPPWKNYIDKIYANWLECIEKEDLVLIPGDISWAMHLKEALIDLAWLDALPGHKIILRGNHDYWWSSKAKLVQAMPSSIQWIHNDAILWQYIAIGGSRLWDTYEYQFTNYIEFKENPLQKKLSEKNAEKQEAIFSRELERLKLSLKQLSPLARVRIALTHYPPIGPHLNPSRTSEILEQFQIQYCVFGHLHNVRRKALPFGTARGVQYILTSCDYLDFKPLRIL</sequence>
<dbReference type="PANTHER" id="PTHR31302:SF22">
    <property type="entry name" value="PHOSPHOESTERASE"/>
    <property type="match status" value="1"/>
</dbReference>
<dbReference type="InterPro" id="IPR004843">
    <property type="entry name" value="Calcineurin-like_PHP"/>
</dbReference>
<dbReference type="PANTHER" id="PTHR31302">
    <property type="entry name" value="TRANSMEMBRANE PROTEIN WITH METALLOPHOSPHOESTERASE DOMAIN-RELATED"/>
    <property type="match status" value="1"/>
</dbReference>
<dbReference type="InterPro" id="IPR014578">
    <property type="entry name" value="Pesterase_CT488"/>
</dbReference>
<evidence type="ECO:0000313" key="2">
    <source>
        <dbReference type="EMBL" id="QYF47974.1"/>
    </source>
</evidence>
<dbReference type="InterPro" id="IPR029052">
    <property type="entry name" value="Metallo-depent_PP-like"/>
</dbReference>
<evidence type="ECO:0000313" key="3">
    <source>
        <dbReference type="Proteomes" id="UP000826014"/>
    </source>
</evidence>